<dbReference type="Gene3D" id="3.40.33.10">
    <property type="entry name" value="CAP"/>
    <property type="match status" value="1"/>
</dbReference>
<feature type="chain" id="PRO_5027059958" description="SCP domain-containing protein" evidence="2">
    <location>
        <begin position="30"/>
        <end position="266"/>
    </location>
</feature>
<evidence type="ECO:0000313" key="4">
    <source>
        <dbReference type="EMBL" id="MRI66930.1"/>
    </source>
</evidence>
<sequence length="266" mass="29965">MIKKLSMTLLLIGALVMTAGFSSNSTLYAKQHVQSNNFQYVSTEKFSESTIQELIEKCFGNANVEVEKQPEQNENQKEAEQPEKEQTPAEEQPENNNENEAPVEVPVEQEETQQETSVKEDNAQENTEEQEQTTENNQDADISEFEQEVVALTNEERQKQGLPALEIDAELSKVAKQKSEDMATNGYFSHNSPTYGSPFDMIQQAGIDYRTAGENIAKGQQTPEEVVNAWMNSEGHRANILNENFTHIGVGYVEQGNHWTQQFIGK</sequence>
<keyword evidence="5" id="KW-1185">Reference proteome</keyword>
<comment type="caution">
    <text evidence="4">The sequence shown here is derived from an EMBL/GenBank/DDBJ whole genome shotgun (WGS) entry which is preliminary data.</text>
</comment>
<reference evidence="4 5" key="1">
    <citation type="submission" date="2019-10" db="EMBL/GenBank/DDBJ databases">
        <title>Gracilibacillus salitolerans sp. nov., a moderate halophile isolated from a saline soil in northwest China.</title>
        <authorList>
            <person name="Gan L."/>
        </authorList>
    </citation>
    <scope>NUCLEOTIDE SEQUENCE [LARGE SCALE GENOMIC DNA]</scope>
    <source>
        <strain evidence="4 5">TP2-8</strain>
    </source>
</reference>
<dbReference type="NCBIfam" id="TIGR02909">
    <property type="entry name" value="spore_YkwD"/>
    <property type="match status" value="1"/>
</dbReference>
<feature type="domain" description="SCP" evidence="3">
    <location>
        <begin position="151"/>
        <end position="263"/>
    </location>
</feature>
<proteinExistence type="predicted"/>
<keyword evidence="2" id="KW-0732">Signal</keyword>
<dbReference type="Pfam" id="PF00188">
    <property type="entry name" value="CAP"/>
    <property type="match status" value="1"/>
</dbReference>
<evidence type="ECO:0000313" key="5">
    <source>
        <dbReference type="Proteomes" id="UP000435187"/>
    </source>
</evidence>
<feature type="signal peptide" evidence="2">
    <location>
        <begin position="1"/>
        <end position="29"/>
    </location>
</feature>
<feature type="compositionally biased region" description="Low complexity" evidence="1">
    <location>
        <begin position="94"/>
        <end position="106"/>
    </location>
</feature>
<evidence type="ECO:0000259" key="3">
    <source>
        <dbReference type="Pfam" id="PF00188"/>
    </source>
</evidence>
<gene>
    <name evidence="4" type="ORF">GH885_11355</name>
</gene>
<organism evidence="4 5">
    <name type="scientific">Gracilibacillus thailandensis</name>
    <dbReference type="NCBI Taxonomy" id="563735"/>
    <lineage>
        <taxon>Bacteria</taxon>
        <taxon>Bacillati</taxon>
        <taxon>Bacillota</taxon>
        <taxon>Bacilli</taxon>
        <taxon>Bacillales</taxon>
        <taxon>Bacillaceae</taxon>
        <taxon>Gracilibacillus</taxon>
    </lineage>
</organism>
<dbReference type="InterPro" id="IPR035940">
    <property type="entry name" value="CAP_sf"/>
</dbReference>
<dbReference type="RefSeq" id="WP_153835586.1">
    <property type="nucleotide sequence ID" value="NZ_JBHUMW010000049.1"/>
</dbReference>
<dbReference type="CDD" id="cd05379">
    <property type="entry name" value="CAP_bacterial"/>
    <property type="match status" value="1"/>
</dbReference>
<feature type="compositionally biased region" description="Basic and acidic residues" evidence="1">
    <location>
        <begin position="68"/>
        <end position="87"/>
    </location>
</feature>
<dbReference type="InterPro" id="IPR014044">
    <property type="entry name" value="CAP_dom"/>
</dbReference>
<evidence type="ECO:0000256" key="1">
    <source>
        <dbReference type="SAM" id="MobiDB-lite"/>
    </source>
</evidence>
<accession>A0A6N7R189</accession>
<feature type="region of interest" description="Disordered" evidence="1">
    <location>
        <begin position="68"/>
        <end position="142"/>
    </location>
</feature>
<name>A0A6N7R189_9BACI</name>
<dbReference type="Proteomes" id="UP000435187">
    <property type="component" value="Unassembled WGS sequence"/>
</dbReference>
<dbReference type="SUPFAM" id="SSF55797">
    <property type="entry name" value="PR-1-like"/>
    <property type="match status" value="1"/>
</dbReference>
<dbReference type="AlphaFoldDB" id="A0A6N7R189"/>
<protein>
    <recommendedName>
        <fullName evidence="3">SCP domain-containing protein</fullName>
    </recommendedName>
</protein>
<dbReference type="InterPro" id="IPR014258">
    <property type="entry name" value="CAP_domain_YkwD-like"/>
</dbReference>
<dbReference type="PANTHER" id="PTHR31157:SF1">
    <property type="entry name" value="SCP DOMAIN-CONTAINING PROTEIN"/>
    <property type="match status" value="1"/>
</dbReference>
<evidence type="ECO:0000256" key="2">
    <source>
        <dbReference type="SAM" id="SignalP"/>
    </source>
</evidence>
<dbReference type="PANTHER" id="PTHR31157">
    <property type="entry name" value="SCP DOMAIN-CONTAINING PROTEIN"/>
    <property type="match status" value="1"/>
</dbReference>
<dbReference type="EMBL" id="WJEE01000022">
    <property type="protein sequence ID" value="MRI66930.1"/>
    <property type="molecule type" value="Genomic_DNA"/>
</dbReference>